<evidence type="ECO:0000313" key="1">
    <source>
        <dbReference type="EMBL" id="TDP58022.1"/>
    </source>
</evidence>
<accession>A0A4V6PUZ7</accession>
<keyword evidence="2" id="KW-1185">Reference proteome</keyword>
<comment type="caution">
    <text evidence="1">The sequence shown here is derived from an EMBL/GenBank/DDBJ whole genome shotgun (WGS) entry which is preliminary data.</text>
</comment>
<sequence length="29" mass="3508">MKLENRRQKVTTFTHFLYRLGSYGIFAMV</sequence>
<dbReference type="Proteomes" id="UP000295260">
    <property type="component" value="Unassembled WGS sequence"/>
</dbReference>
<dbReference type="AlphaFoldDB" id="A0A4V6PUZ7"/>
<dbReference type="EMBL" id="SNXR01000016">
    <property type="protein sequence ID" value="TDP58022.1"/>
    <property type="molecule type" value="Genomic_DNA"/>
</dbReference>
<name>A0A4V6PUZ7_9FLAO</name>
<protein>
    <submittedName>
        <fullName evidence="1">Uncharacterized protein</fullName>
    </submittedName>
</protein>
<evidence type="ECO:0000313" key="2">
    <source>
        <dbReference type="Proteomes" id="UP000295260"/>
    </source>
</evidence>
<organism evidence="1 2">
    <name type="scientific">Flavobacterium dankookense</name>
    <dbReference type="NCBI Taxonomy" id="706186"/>
    <lineage>
        <taxon>Bacteria</taxon>
        <taxon>Pseudomonadati</taxon>
        <taxon>Bacteroidota</taxon>
        <taxon>Flavobacteriia</taxon>
        <taxon>Flavobacteriales</taxon>
        <taxon>Flavobacteriaceae</taxon>
        <taxon>Flavobacterium</taxon>
    </lineage>
</organism>
<gene>
    <name evidence="1" type="ORF">BC748_2537</name>
</gene>
<reference evidence="1 2" key="1">
    <citation type="submission" date="2019-03" db="EMBL/GenBank/DDBJ databases">
        <title>Genomic Encyclopedia of Archaeal and Bacterial Type Strains, Phase II (KMG-II): from individual species to whole genera.</title>
        <authorList>
            <person name="Goeker M."/>
        </authorList>
    </citation>
    <scope>NUCLEOTIDE SEQUENCE [LARGE SCALE GENOMIC DNA]</scope>
    <source>
        <strain evidence="1 2">DSM 25687</strain>
    </source>
</reference>
<proteinExistence type="predicted"/>